<dbReference type="GO" id="GO:0005634">
    <property type="term" value="C:nucleus"/>
    <property type="evidence" value="ECO:0007669"/>
    <property type="project" value="TreeGrafter"/>
</dbReference>
<evidence type="ECO:0008006" key="5">
    <source>
        <dbReference type="Google" id="ProtNLM"/>
    </source>
</evidence>
<proteinExistence type="inferred from homology"/>
<organism evidence="3 4">
    <name type="scientific">Lophiostoma macrostomum CBS 122681</name>
    <dbReference type="NCBI Taxonomy" id="1314788"/>
    <lineage>
        <taxon>Eukaryota</taxon>
        <taxon>Fungi</taxon>
        <taxon>Dikarya</taxon>
        <taxon>Ascomycota</taxon>
        <taxon>Pezizomycotina</taxon>
        <taxon>Dothideomycetes</taxon>
        <taxon>Pleosporomycetidae</taxon>
        <taxon>Pleosporales</taxon>
        <taxon>Lophiostomataceae</taxon>
        <taxon>Lophiostoma</taxon>
    </lineage>
</organism>
<feature type="compositionally biased region" description="Basic residues" evidence="2">
    <location>
        <begin position="1"/>
        <end position="19"/>
    </location>
</feature>
<feature type="compositionally biased region" description="Basic and acidic residues" evidence="2">
    <location>
        <begin position="25"/>
        <end position="38"/>
    </location>
</feature>
<accession>A0A6A6TMI2</accession>
<feature type="region of interest" description="Disordered" evidence="2">
    <location>
        <begin position="1"/>
        <end position="38"/>
    </location>
</feature>
<keyword evidence="4" id="KW-1185">Reference proteome</keyword>
<protein>
    <recommendedName>
        <fullName evidence="5">Translation machinery-associated protein 16</fullName>
    </recommendedName>
</protein>
<evidence type="ECO:0000256" key="2">
    <source>
        <dbReference type="SAM" id="MobiDB-lite"/>
    </source>
</evidence>
<evidence type="ECO:0000313" key="4">
    <source>
        <dbReference type="Proteomes" id="UP000799324"/>
    </source>
</evidence>
<evidence type="ECO:0000256" key="1">
    <source>
        <dbReference type="ARBA" id="ARBA00034127"/>
    </source>
</evidence>
<dbReference type="PANTHER" id="PTHR13349:SF2">
    <property type="entry name" value="TRANSLATION MACHINERY-ASSOCIATED PROTEIN 16"/>
    <property type="match status" value="1"/>
</dbReference>
<gene>
    <name evidence="3" type="ORF">K491DRAFT_648896</name>
</gene>
<dbReference type="AlphaFoldDB" id="A0A6A6TMI2"/>
<dbReference type="Pfam" id="PF11176">
    <property type="entry name" value="Tma16"/>
    <property type="match status" value="1"/>
</dbReference>
<dbReference type="Gene3D" id="1.20.1440.170">
    <property type="entry name" value="Translation machinery-associated protein 16-like"/>
    <property type="match status" value="1"/>
</dbReference>
<dbReference type="InterPro" id="IPR021346">
    <property type="entry name" value="Tma16"/>
</dbReference>
<sequence length="179" mass="20551">MPSHRQSKVQKHITKKKGKNAALHENSRDTRRLQSAAARDDKLNRLTAIREKQNSQYLLRVKAFQSFTLEHTAPLSTDKTQVLVEDYLGRHDEELAQIEAERRPGRPPSGRDVGLKQRQANEQGEYASGFWIPDLEDMENLQKLKDWNGKWSSLATLKFVRITKDCKKKPSAFPPKGMS</sequence>
<evidence type="ECO:0000313" key="3">
    <source>
        <dbReference type="EMBL" id="KAF2660656.1"/>
    </source>
</evidence>
<name>A0A6A6TMI2_9PLEO</name>
<dbReference type="InterPro" id="IPR038356">
    <property type="entry name" value="Tma16_sf"/>
</dbReference>
<dbReference type="EMBL" id="MU004298">
    <property type="protein sequence ID" value="KAF2660656.1"/>
    <property type="molecule type" value="Genomic_DNA"/>
</dbReference>
<reference evidence="3" key="1">
    <citation type="journal article" date="2020" name="Stud. Mycol.">
        <title>101 Dothideomycetes genomes: a test case for predicting lifestyles and emergence of pathogens.</title>
        <authorList>
            <person name="Haridas S."/>
            <person name="Albert R."/>
            <person name="Binder M."/>
            <person name="Bloem J."/>
            <person name="Labutti K."/>
            <person name="Salamov A."/>
            <person name="Andreopoulos B."/>
            <person name="Baker S."/>
            <person name="Barry K."/>
            <person name="Bills G."/>
            <person name="Bluhm B."/>
            <person name="Cannon C."/>
            <person name="Castanera R."/>
            <person name="Culley D."/>
            <person name="Daum C."/>
            <person name="Ezra D."/>
            <person name="Gonzalez J."/>
            <person name="Henrissat B."/>
            <person name="Kuo A."/>
            <person name="Liang C."/>
            <person name="Lipzen A."/>
            <person name="Lutzoni F."/>
            <person name="Magnuson J."/>
            <person name="Mondo S."/>
            <person name="Nolan M."/>
            <person name="Ohm R."/>
            <person name="Pangilinan J."/>
            <person name="Park H.-J."/>
            <person name="Ramirez L."/>
            <person name="Alfaro M."/>
            <person name="Sun H."/>
            <person name="Tritt A."/>
            <person name="Yoshinaga Y."/>
            <person name="Zwiers L.-H."/>
            <person name="Turgeon B."/>
            <person name="Goodwin S."/>
            <person name="Spatafora J."/>
            <person name="Crous P."/>
            <person name="Grigoriev I."/>
        </authorList>
    </citation>
    <scope>NUCLEOTIDE SEQUENCE</scope>
    <source>
        <strain evidence="3">CBS 122681</strain>
    </source>
</reference>
<dbReference type="PANTHER" id="PTHR13349">
    <property type="entry name" value="TRANSLATION MACHINERY-ASSOCIATED PROTEIN 16"/>
    <property type="match status" value="1"/>
</dbReference>
<dbReference type="Proteomes" id="UP000799324">
    <property type="component" value="Unassembled WGS sequence"/>
</dbReference>
<comment type="similarity">
    <text evidence="1">Belongs to the TMA16 family.</text>
</comment>
<dbReference type="OrthoDB" id="270284at2759"/>